<keyword evidence="2" id="KW-0732">Signal</keyword>
<reference evidence="5 6" key="1">
    <citation type="submission" date="2019-11" db="EMBL/GenBank/DDBJ databases">
        <authorList>
            <person name="Jiao W.-B."/>
            <person name="Schneeberger K."/>
        </authorList>
    </citation>
    <scope>NUCLEOTIDE SEQUENCE [LARGE SCALE GENOMIC DNA]</scope>
    <source>
        <strain evidence="6">cv. An-1</strain>
        <strain evidence="7">cv. C24</strain>
    </source>
</reference>
<evidence type="ECO:0000313" key="5">
    <source>
        <dbReference type="EMBL" id="VYS71265.1"/>
    </source>
</evidence>
<dbReference type="Proteomes" id="UP000434276">
    <property type="component" value="Unassembled WGS sequence"/>
</dbReference>
<feature type="chain" id="PRO_5040604316" description="C2H2-type domain-containing protein" evidence="2">
    <location>
        <begin position="25"/>
        <end position="285"/>
    </location>
</feature>
<evidence type="ECO:0000313" key="6">
    <source>
        <dbReference type="Proteomes" id="UP000426265"/>
    </source>
</evidence>
<dbReference type="AlphaFoldDB" id="A0A654GEP5"/>
<dbReference type="InterPro" id="IPR013087">
    <property type="entry name" value="Znf_C2H2_type"/>
</dbReference>
<dbReference type="PROSITE" id="PS00028">
    <property type="entry name" value="ZINC_FINGER_C2H2_1"/>
    <property type="match status" value="1"/>
</dbReference>
<dbReference type="OrthoDB" id="4507at2759"/>
<dbReference type="PROSITE" id="PS50157">
    <property type="entry name" value="ZINC_FINGER_C2H2_2"/>
    <property type="match status" value="1"/>
</dbReference>
<keyword evidence="1" id="KW-0479">Metal-binding</keyword>
<evidence type="ECO:0000313" key="7">
    <source>
        <dbReference type="Proteomes" id="UP000434276"/>
    </source>
</evidence>
<accession>A0A654GEP5</accession>
<evidence type="ECO:0000313" key="4">
    <source>
        <dbReference type="EMBL" id="CAA0411705.1"/>
    </source>
</evidence>
<feature type="domain" description="C2H2-type" evidence="3">
    <location>
        <begin position="105"/>
        <end position="128"/>
    </location>
</feature>
<evidence type="ECO:0000256" key="2">
    <source>
        <dbReference type="SAM" id="SignalP"/>
    </source>
</evidence>
<protein>
    <recommendedName>
        <fullName evidence="3">C2H2-type domain-containing protein</fullName>
    </recommendedName>
</protein>
<proteinExistence type="predicted"/>
<dbReference type="EMBL" id="CACSHJ010000096">
    <property type="protein sequence ID" value="CAA0411705.1"/>
    <property type="molecule type" value="Genomic_DNA"/>
</dbReference>
<dbReference type="PANTHER" id="PTHR21385:SF0">
    <property type="entry name" value="RE51073P"/>
    <property type="match status" value="1"/>
</dbReference>
<dbReference type="ExpressionAtlas" id="A0A654GEP5">
    <property type="expression patterns" value="baseline and differential"/>
</dbReference>
<evidence type="ECO:0000259" key="3">
    <source>
        <dbReference type="PROSITE" id="PS50157"/>
    </source>
</evidence>
<dbReference type="EMBL" id="CACRSJ010000110">
    <property type="protein sequence ID" value="VYS71265.1"/>
    <property type="molecule type" value="Genomic_DNA"/>
</dbReference>
<organism evidence="5 6">
    <name type="scientific">Arabidopsis thaliana</name>
    <name type="common">Mouse-ear cress</name>
    <dbReference type="NCBI Taxonomy" id="3702"/>
    <lineage>
        <taxon>Eukaryota</taxon>
        <taxon>Viridiplantae</taxon>
        <taxon>Streptophyta</taxon>
        <taxon>Embryophyta</taxon>
        <taxon>Tracheophyta</taxon>
        <taxon>Spermatophyta</taxon>
        <taxon>Magnoliopsida</taxon>
        <taxon>eudicotyledons</taxon>
        <taxon>Gunneridae</taxon>
        <taxon>Pentapetalae</taxon>
        <taxon>rosids</taxon>
        <taxon>malvids</taxon>
        <taxon>Brassicales</taxon>
        <taxon>Brassicaceae</taxon>
        <taxon>Camelineae</taxon>
        <taxon>Arabidopsis</taxon>
    </lineage>
</organism>
<gene>
    <name evidence="5" type="ORF">AN1_LOCUS26643</name>
    <name evidence="4" type="ORF">C24_LOCUS26465</name>
</gene>
<name>A0A654GEP5_ARATH</name>
<keyword evidence="1" id="KW-0862">Zinc</keyword>
<sequence>MGRLWESLPVILLLLVLLLHQSVSQGFEESESTRLVNEEVEVSNAPEIHCSRERSRAAWQIIQDYLTPFVERERYEIPKNCRLHPDNDLYRDQEHHKVHVDVFEWKCGYCKKSFNDEKFLDKHFSTRHYNLLNTTDTKCLADLCGALHCDFVLSSKKPKSKCNPPAVAKNRHLCESVANSCFPVSQGPSASRLHEHFLRQFCDAHTCTGNDKPFPRGGKVSFKLLLRYRMFKSDIGLVNHKSSSLLLHLRPFLIWCFSNQRLMDSKREYFYVVMKLVAMDIRWIT</sequence>
<accession>A0A5S9YGM7</accession>
<dbReference type="PANTHER" id="PTHR21385">
    <property type="entry name" value="ZINC FINGER PROTEIN-RELATED"/>
    <property type="match status" value="1"/>
</dbReference>
<dbReference type="GO" id="GO:0008270">
    <property type="term" value="F:zinc ion binding"/>
    <property type="evidence" value="ECO:0007669"/>
    <property type="project" value="UniProtKB-KW"/>
</dbReference>
<feature type="signal peptide" evidence="2">
    <location>
        <begin position="1"/>
        <end position="24"/>
    </location>
</feature>
<dbReference type="Proteomes" id="UP000426265">
    <property type="component" value="Unassembled WGS sequence"/>
</dbReference>
<keyword evidence="1" id="KW-0863">Zinc-finger</keyword>
<evidence type="ECO:0000256" key="1">
    <source>
        <dbReference type="PROSITE-ProRule" id="PRU00042"/>
    </source>
</evidence>